<evidence type="ECO:0000256" key="14">
    <source>
        <dbReference type="ARBA" id="ARBA00023098"/>
    </source>
</evidence>
<evidence type="ECO:0000256" key="30">
    <source>
        <dbReference type="ARBA" id="ARBA00048953"/>
    </source>
</evidence>
<dbReference type="GO" id="GO:0005737">
    <property type="term" value="C:cytoplasm"/>
    <property type="evidence" value="ECO:0007669"/>
    <property type="project" value="UniProtKB-SubCell"/>
</dbReference>
<dbReference type="InterPro" id="IPR014190">
    <property type="entry name" value="PTGR1"/>
</dbReference>
<dbReference type="OrthoDB" id="809632at2759"/>
<evidence type="ECO:0000256" key="5">
    <source>
        <dbReference type="ARBA" id="ARBA00012410"/>
    </source>
</evidence>
<dbReference type="InterPro" id="IPR013149">
    <property type="entry name" value="ADH-like_C"/>
</dbReference>
<evidence type="ECO:0000313" key="36">
    <source>
        <dbReference type="EnsemblMetazoa" id="CLYHEMP012266.1"/>
    </source>
</evidence>
<reference evidence="36" key="1">
    <citation type="submission" date="2021-01" db="UniProtKB">
        <authorList>
            <consortium name="EnsemblMetazoa"/>
        </authorList>
    </citation>
    <scope>IDENTIFICATION</scope>
</reference>
<evidence type="ECO:0000256" key="22">
    <source>
        <dbReference type="ARBA" id="ARBA00047742"/>
    </source>
</evidence>
<evidence type="ECO:0000259" key="35">
    <source>
        <dbReference type="SMART" id="SM00829"/>
    </source>
</evidence>
<comment type="catalytic activity">
    <reaction evidence="20">
        <text>octanal + NADP(+) = (2E)-octenal + NADPH + H(+)</text>
        <dbReference type="Rhea" id="RHEA:50780"/>
        <dbReference type="ChEBI" id="CHEBI:15378"/>
        <dbReference type="ChEBI" id="CHEBI:17935"/>
        <dbReference type="ChEBI" id="CHEBI:57783"/>
        <dbReference type="ChEBI" id="CHEBI:58349"/>
        <dbReference type="ChEBI" id="CHEBI:61748"/>
    </reaction>
    <physiologicalReaction direction="right-to-left" evidence="20">
        <dbReference type="Rhea" id="RHEA:50782"/>
    </physiologicalReaction>
</comment>
<dbReference type="RefSeq" id="XP_066930503.1">
    <property type="nucleotide sequence ID" value="XM_067074402.1"/>
</dbReference>
<comment type="catalytic activity">
    <reaction evidence="31">
        <text>(5S,12S)-dihydroxy-(6E,10E,12E,14Z)-eicosatetraenoate + NADP(+) = 12-oxo-(5S)-hydroxy-(6E,8E,10E,14Z)-eicosatetraenoate + NADPH + H(+)</text>
        <dbReference type="Rhea" id="RHEA:51212"/>
        <dbReference type="ChEBI" id="CHEBI:15378"/>
        <dbReference type="ChEBI" id="CHEBI:57783"/>
        <dbReference type="ChEBI" id="CHEBI:58349"/>
        <dbReference type="ChEBI" id="CHEBI:133974"/>
        <dbReference type="ChEBI" id="CHEBI:133975"/>
    </reaction>
    <physiologicalReaction direction="left-to-right" evidence="31">
        <dbReference type="Rhea" id="RHEA:51213"/>
    </physiologicalReaction>
</comment>
<evidence type="ECO:0000256" key="10">
    <source>
        <dbReference type="ARBA" id="ARBA00022832"/>
    </source>
</evidence>
<dbReference type="GO" id="GO:0006693">
    <property type="term" value="P:prostaglandin metabolic process"/>
    <property type="evidence" value="ECO:0007669"/>
    <property type="project" value="UniProtKB-KW"/>
</dbReference>
<evidence type="ECO:0000256" key="17">
    <source>
        <dbReference type="ARBA" id="ARBA00032255"/>
    </source>
</evidence>
<keyword evidence="13" id="KW-0560">Oxidoreductase</keyword>
<evidence type="ECO:0000256" key="34">
    <source>
        <dbReference type="ARBA" id="ARBA00049368"/>
    </source>
</evidence>
<evidence type="ECO:0000256" key="20">
    <source>
        <dbReference type="ARBA" id="ARBA00047461"/>
    </source>
</evidence>
<evidence type="ECO:0000256" key="18">
    <source>
        <dbReference type="ARBA" id="ARBA00032297"/>
    </source>
</evidence>
<evidence type="ECO:0000256" key="12">
    <source>
        <dbReference type="ARBA" id="ARBA00022990"/>
    </source>
</evidence>
<dbReference type="Pfam" id="PF16884">
    <property type="entry name" value="ADH_N_2"/>
    <property type="match status" value="1"/>
</dbReference>
<evidence type="ECO:0000256" key="16">
    <source>
        <dbReference type="ARBA" id="ARBA00031851"/>
    </source>
</evidence>
<comment type="catalytic activity">
    <reaction evidence="22">
        <text>pentan-2-one + NADP(+) = (E)-pent-3-en-2-one + NADPH + H(+)</text>
        <dbReference type="Rhea" id="RHEA:50788"/>
        <dbReference type="ChEBI" id="CHEBI:15378"/>
        <dbReference type="ChEBI" id="CHEBI:16472"/>
        <dbReference type="ChEBI" id="CHEBI:57783"/>
        <dbReference type="ChEBI" id="CHEBI:58349"/>
        <dbReference type="ChEBI" id="CHEBI:145276"/>
    </reaction>
    <physiologicalReaction direction="right-to-left" evidence="22">
        <dbReference type="Rhea" id="RHEA:50790"/>
    </physiologicalReaction>
</comment>
<evidence type="ECO:0000256" key="1">
    <source>
        <dbReference type="ARBA" id="ARBA00004496"/>
    </source>
</evidence>
<dbReference type="GeneID" id="136818039"/>
<evidence type="ECO:0000256" key="4">
    <source>
        <dbReference type="ARBA" id="ARBA00011981"/>
    </source>
</evidence>
<evidence type="ECO:0000256" key="21">
    <source>
        <dbReference type="ARBA" id="ARBA00047617"/>
    </source>
</evidence>
<dbReference type="InterPro" id="IPR011032">
    <property type="entry name" value="GroES-like_sf"/>
</dbReference>
<dbReference type="GO" id="GO:0047522">
    <property type="term" value="F:15-oxoprostaglandin 13-reductase [NAD(P)+] activity"/>
    <property type="evidence" value="ECO:0007669"/>
    <property type="project" value="UniProtKB-EC"/>
</dbReference>
<comment type="catalytic activity">
    <reaction evidence="27">
        <text>13,14-dihydro-15-oxo-PGF2alpha + NADP(+) = 15-oxoprostaglandin F2alpha + NADPH + H(+)</text>
        <dbReference type="Rhea" id="RHEA:50588"/>
        <dbReference type="ChEBI" id="CHEBI:15378"/>
        <dbReference type="ChEBI" id="CHEBI:57783"/>
        <dbReference type="ChEBI" id="CHEBI:58349"/>
        <dbReference type="ChEBI" id="CHEBI:133374"/>
        <dbReference type="ChEBI" id="CHEBI:133409"/>
    </reaction>
    <physiologicalReaction direction="right-to-left" evidence="27">
        <dbReference type="Rhea" id="RHEA:50590"/>
    </physiologicalReaction>
</comment>
<dbReference type="AlphaFoldDB" id="A0A7M5VF54"/>
<dbReference type="SMART" id="SM00829">
    <property type="entry name" value="PKS_ER"/>
    <property type="match status" value="1"/>
</dbReference>
<protein>
    <recommendedName>
        <fullName evidence="6">Prostaglandin reductase 1</fullName>
        <ecNumber evidence="4">1.3.1.48</ecNumber>
        <ecNumber evidence="5">1.3.1.74</ecNumber>
    </recommendedName>
    <alternativeName>
        <fullName evidence="19">15-oxoprostaglandin 13-reductase</fullName>
    </alternativeName>
    <alternativeName>
        <fullName evidence="17">Dithiolethione-inducible gene 1 protein</fullName>
    </alternativeName>
    <alternativeName>
        <fullName evidence="16">Leukotriene B4 12-hydroxydehydrogenase</fullName>
    </alternativeName>
    <alternativeName>
        <fullName evidence="18">NAD(P)H-dependent alkenal/one oxidoreductase</fullName>
    </alternativeName>
</protein>
<evidence type="ECO:0000256" key="13">
    <source>
        <dbReference type="ARBA" id="ARBA00023002"/>
    </source>
</evidence>
<evidence type="ECO:0000256" key="3">
    <source>
        <dbReference type="ARBA" id="ARBA00011852"/>
    </source>
</evidence>
<comment type="catalytic activity">
    <reaction evidence="26">
        <text>nonan-2-one + NADP(+) = (3E)-nonen-2-one + NADPH + H(+)</text>
        <dbReference type="Rhea" id="RHEA:50616"/>
        <dbReference type="ChEBI" id="CHEBI:15378"/>
        <dbReference type="ChEBI" id="CHEBI:57783"/>
        <dbReference type="ChEBI" id="CHEBI:58349"/>
        <dbReference type="ChEBI" id="CHEBI:77927"/>
        <dbReference type="ChEBI" id="CHEBI:133457"/>
    </reaction>
    <physiologicalReaction direction="right-to-left" evidence="26">
        <dbReference type="Rhea" id="RHEA:50618"/>
    </physiologicalReaction>
</comment>
<comment type="subcellular location">
    <subcellularLocation>
        <location evidence="1">Cytoplasm</location>
    </subcellularLocation>
</comment>
<keyword evidence="37" id="KW-1185">Reference proteome</keyword>
<dbReference type="Gene3D" id="3.40.50.720">
    <property type="entry name" value="NAD(P)-binding Rossmann-like Domain"/>
    <property type="match status" value="1"/>
</dbReference>
<dbReference type="PANTHER" id="PTHR43205">
    <property type="entry name" value="PROSTAGLANDIN REDUCTASE"/>
    <property type="match status" value="1"/>
</dbReference>
<dbReference type="EnsemblMetazoa" id="CLYHEMT012266.1">
    <property type="protein sequence ID" value="CLYHEMP012266.1"/>
    <property type="gene ID" value="CLYHEMG012266"/>
</dbReference>
<comment type="subunit">
    <text evidence="3">Monomer or homodimer.</text>
</comment>
<evidence type="ECO:0000256" key="32">
    <source>
        <dbReference type="ARBA" id="ARBA00049070"/>
    </source>
</evidence>
<evidence type="ECO:0000256" key="6">
    <source>
        <dbReference type="ARBA" id="ARBA00020651"/>
    </source>
</evidence>
<comment type="similarity">
    <text evidence="2">Belongs to the NADP-dependent oxidoreductase L4BD family.</text>
</comment>
<comment type="catalytic activity">
    <reaction evidence="28">
        <text>4-hydroxynonanal + NADP(+) = (E)-4-hydroxynon-2-enal + NADPH + H(+)</text>
        <dbReference type="Rhea" id="RHEA:64736"/>
        <dbReference type="ChEBI" id="CHEBI:15378"/>
        <dbReference type="ChEBI" id="CHEBI:57783"/>
        <dbReference type="ChEBI" id="CHEBI:58349"/>
        <dbReference type="ChEBI" id="CHEBI:58968"/>
        <dbReference type="ChEBI" id="CHEBI:156112"/>
    </reaction>
    <physiologicalReaction direction="right-to-left" evidence="28">
        <dbReference type="Rhea" id="RHEA:64738"/>
    </physiologicalReaction>
</comment>
<evidence type="ECO:0000256" key="11">
    <source>
        <dbReference type="ARBA" id="ARBA00022857"/>
    </source>
</evidence>
<comment type="catalytic activity">
    <reaction evidence="21">
        <text>decanal + NADP(+) = (2E)-decenal + NADPH + H(+)</text>
        <dbReference type="Rhea" id="RHEA:50612"/>
        <dbReference type="ChEBI" id="CHEBI:15378"/>
        <dbReference type="ChEBI" id="CHEBI:31457"/>
        <dbReference type="ChEBI" id="CHEBI:57783"/>
        <dbReference type="ChEBI" id="CHEBI:58349"/>
        <dbReference type="ChEBI" id="CHEBI:133455"/>
    </reaction>
    <physiologicalReaction direction="right-to-left" evidence="21">
        <dbReference type="Rhea" id="RHEA:50614"/>
    </physiologicalReaction>
</comment>
<comment type="catalytic activity">
    <reaction evidence="24">
        <text>13,14-dihydro-15-oxo-prostaglandin F1alpha + NADP(+) = 15-oxoprostaglandin F1alpha + NADPH + H(+)</text>
        <dbReference type="Rhea" id="RHEA:50592"/>
        <dbReference type="ChEBI" id="CHEBI:15378"/>
        <dbReference type="ChEBI" id="CHEBI:57783"/>
        <dbReference type="ChEBI" id="CHEBI:58349"/>
        <dbReference type="ChEBI" id="CHEBI:79072"/>
        <dbReference type="ChEBI" id="CHEBI:133411"/>
    </reaction>
    <physiologicalReaction direction="right-to-left" evidence="24">
        <dbReference type="Rhea" id="RHEA:50594"/>
    </physiologicalReaction>
</comment>
<dbReference type="Proteomes" id="UP000594262">
    <property type="component" value="Unplaced"/>
</dbReference>
<dbReference type="InterPro" id="IPR036291">
    <property type="entry name" value="NAD(P)-bd_dom_sf"/>
</dbReference>
<dbReference type="SUPFAM" id="SSF51735">
    <property type="entry name" value="NAD(P)-binding Rossmann-fold domains"/>
    <property type="match status" value="1"/>
</dbReference>
<dbReference type="InterPro" id="IPR045010">
    <property type="entry name" value="MDR_fam"/>
</dbReference>
<dbReference type="Gene3D" id="3.90.180.10">
    <property type="entry name" value="Medium-chain alcohol dehydrogenases, catalytic domain"/>
    <property type="match status" value="1"/>
</dbReference>
<keyword evidence="8" id="KW-0644">Prostaglandin metabolism</keyword>
<comment type="catalytic activity">
    <reaction evidence="23">
        <text>leukotriene B4 + NADP(+) = 12-oxo-leukotriene B4 + NADPH + H(+)</text>
        <dbReference type="Rhea" id="RHEA:50608"/>
        <dbReference type="ChEBI" id="CHEBI:15378"/>
        <dbReference type="ChEBI" id="CHEBI:57461"/>
        <dbReference type="ChEBI" id="CHEBI:57783"/>
        <dbReference type="ChEBI" id="CHEBI:58349"/>
        <dbReference type="ChEBI" id="CHEBI:133309"/>
    </reaction>
    <physiologicalReaction direction="left-to-right" evidence="23">
        <dbReference type="Rhea" id="RHEA:50609"/>
    </physiologicalReaction>
</comment>
<keyword evidence="15" id="KW-0379">Hydroxylation</keyword>
<evidence type="ECO:0000256" key="26">
    <source>
        <dbReference type="ARBA" id="ARBA00048066"/>
    </source>
</evidence>
<dbReference type="SUPFAM" id="SSF50129">
    <property type="entry name" value="GroES-like"/>
    <property type="match status" value="2"/>
</dbReference>
<evidence type="ECO:0000256" key="33">
    <source>
        <dbReference type="ARBA" id="ARBA00049179"/>
    </source>
</evidence>
<keyword evidence="11" id="KW-0521">NADP</keyword>
<proteinExistence type="inferred from homology"/>
<evidence type="ECO:0000256" key="15">
    <source>
        <dbReference type="ARBA" id="ARBA00023278"/>
    </source>
</evidence>
<evidence type="ECO:0000256" key="9">
    <source>
        <dbReference type="ARBA" id="ARBA00022553"/>
    </source>
</evidence>
<evidence type="ECO:0000256" key="24">
    <source>
        <dbReference type="ARBA" id="ARBA00047878"/>
    </source>
</evidence>
<accession>A0A7M5VF54</accession>
<evidence type="ECO:0000256" key="7">
    <source>
        <dbReference type="ARBA" id="ARBA00022490"/>
    </source>
</evidence>
<evidence type="ECO:0000256" key="8">
    <source>
        <dbReference type="ARBA" id="ARBA00022501"/>
    </source>
</evidence>
<dbReference type="InterPro" id="IPR041694">
    <property type="entry name" value="ADH_N_2"/>
</dbReference>
<comment type="catalytic activity">
    <reaction evidence="25">
        <text>dodecanal + NADP(+) = (2E)-dodecenal + NADPH + H(+)</text>
        <dbReference type="Rhea" id="RHEA:50784"/>
        <dbReference type="ChEBI" id="CHEBI:15378"/>
        <dbReference type="ChEBI" id="CHEBI:27836"/>
        <dbReference type="ChEBI" id="CHEBI:57783"/>
        <dbReference type="ChEBI" id="CHEBI:58349"/>
        <dbReference type="ChEBI" id="CHEBI:133741"/>
    </reaction>
    <physiologicalReaction direction="right-to-left" evidence="25">
        <dbReference type="Rhea" id="RHEA:50786"/>
    </physiologicalReaction>
</comment>
<dbReference type="Pfam" id="PF00107">
    <property type="entry name" value="ADH_zinc_N"/>
    <property type="match status" value="1"/>
</dbReference>
<dbReference type="GO" id="GO:0032440">
    <property type="term" value="F:2-alkenal reductase [NAD(P)H] activity"/>
    <property type="evidence" value="ECO:0007669"/>
    <property type="project" value="UniProtKB-EC"/>
</dbReference>
<evidence type="ECO:0000256" key="31">
    <source>
        <dbReference type="ARBA" id="ARBA00049068"/>
    </source>
</evidence>
<comment type="catalytic activity">
    <reaction evidence="32">
        <text>13,14-dihydro-15-oxo-prostaglandin E1 + NADP(+) = 15-oxoprostaglandin E1 + NADPH + H(+)</text>
        <dbReference type="Rhea" id="RHEA:50584"/>
        <dbReference type="ChEBI" id="CHEBI:15378"/>
        <dbReference type="ChEBI" id="CHEBI:57401"/>
        <dbReference type="ChEBI" id="CHEBI:57783"/>
        <dbReference type="ChEBI" id="CHEBI:58349"/>
        <dbReference type="ChEBI" id="CHEBI:133408"/>
    </reaction>
    <physiologicalReaction direction="right-to-left" evidence="32">
        <dbReference type="Rhea" id="RHEA:50586"/>
    </physiologicalReaction>
</comment>
<evidence type="ECO:0000256" key="2">
    <source>
        <dbReference type="ARBA" id="ARBA00010460"/>
    </source>
</evidence>
<comment type="catalytic activity">
    <reaction evidence="29">
        <text>20-hydroxy-leukotriene B4 + NADP(+) = 12-oxo-20-hydroxy-leukotriene B4 + NADPH + H(+)</text>
        <dbReference type="Rhea" id="RHEA:51208"/>
        <dbReference type="ChEBI" id="CHEBI:15378"/>
        <dbReference type="ChEBI" id="CHEBI:57460"/>
        <dbReference type="ChEBI" id="CHEBI:57783"/>
        <dbReference type="ChEBI" id="CHEBI:58349"/>
        <dbReference type="ChEBI" id="CHEBI:133346"/>
    </reaction>
    <physiologicalReaction direction="left-to-right" evidence="29">
        <dbReference type="Rhea" id="RHEA:51209"/>
    </physiologicalReaction>
</comment>
<keyword evidence="9" id="KW-0597">Phosphoprotein</keyword>
<sequence>MASDMKSKHYTLKKHFVGLPQEDDFGHFEEAITPLADGEFLAQALYLSVDPYMRPYSRNMKEGTKMIGGGVGRVVDSKNEEFPKGCLVVGPFGWSTHVVSNQGIIKMFRKIPEIENPSLALGGLGLTGMTAYFGLLNICEPKAGETVFVNAAAGATGSVVGQIAKIKGCRVVGCAGSDAKVEYLKEIGFDGAFNYKTADLEKELKNLCPKGIDCFFDNVGGKMYDTVLKQMNRHGRISLCGCISLYNENTDGFGNTKGENTVHPNSLSPYVHFEAIPKELKIQGFIVTSYYDKGFMDAFTELSQWIKEGKIDAREHVVEGFESMPKAFISLFHGENIGKIVVKV</sequence>
<feature type="domain" description="Enoyl reductase (ER)" evidence="35">
    <location>
        <begin position="18"/>
        <end position="342"/>
    </location>
</feature>
<evidence type="ECO:0000313" key="37">
    <source>
        <dbReference type="Proteomes" id="UP000594262"/>
    </source>
</evidence>
<evidence type="ECO:0000256" key="23">
    <source>
        <dbReference type="ARBA" id="ARBA00047871"/>
    </source>
</evidence>
<dbReference type="EC" id="1.3.1.74" evidence="5"/>
<organism evidence="36 37">
    <name type="scientific">Clytia hemisphaerica</name>
    <dbReference type="NCBI Taxonomy" id="252671"/>
    <lineage>
        <taxon>Eukaryota</taxon>
        <taxon>Metazoa</taxon>
        <taxon>Cnidaria</taxon>
        <taxon>Hydrozoa</taxon>
        <taxon>Hydroidolina</taxon>
        <taxon>Leptothecata</taxon>
        <taxon>Obeliida</taxon>
        <taxon>Clytiidae</taxon>
        <taxon>Clytia</taxon>
    </lineage>
</organism>
<name>A0A7M5VF54_9CNID</name>
<dbReference type="CDD" id="cd08294">
    <property type="entry name" value="leukotriene_B4_DH_like"/>
    <property type="match status" value="1"/>
</dbReference>
<evidence type="ECO:0000256" key="25">
    <source>
        <dbReference type="ARBA" id="ARBA00047903"/>
    </source>
</evidence>
<dbReference type="EC" id="1.3.1.48" evidence="4"/>
<keyword evidence="7" id="KW-0963">Cytoplasm</keyword>
<dbReference type="FunFam" id="3.40.50.720:FF:000121">
    <property type="entry name" value="Prostaglandin reductase 2"/>
    <property type="match status" value="1"/>
</dbReference>
<evidence type="ECO:0000256" key="29">
    <source>
        <dbReference type="ARBA" id="ARBA00048591"/>
    </source>
</evidence>
<keyword evidence="12" id="KW-0007">Acetylation</keyword>
<comment type="catalytic activity">
    <reaction evidence="34">
        <text>hexanal + NADP(+) = (E)-hex-2-enal + NADPH + H(+)</text>
        <dbReference type="Rhea" id="RHEA:50776"/>
        <dbReference type="ChEBI" id="CHEBI:15378"/>
        <dbReference type="ChEBI" id="CHEBI:28913"/>
        <dbReference type="ChEBI" id="CHEBI:57783"/>
        <dbReference type="ChEBI" id="CHEBI:58349"/>
        <dbReference type="ChEBI" id="CHEBI:88528"/>
    </reaction>
    <physiologicalReaction direction="right-to-left" evidence="34">
        <dbReference type="Rhea" id="RHEA:50778"/>
    </physiologicalReaction>
</comment>
<dbReference type="PANTHER" id="PTHR43205:SF7">
    <property type="entry name" value="PROSTAGLANDIN REDUCTASE 1"/>
    <property type="match status" value="1"/>
</dbReference>
<evidence type="ECO:0000256" key="28">
    <source>
        <dbReference type="ARBA" id="ARBA00048387"/>
    </source>
</evidence>
<keyword evidence="14" id="KW-0443">Lipid metabolism</keyword>
<comment type="catalytic activity">
    <reaction evidence="30">
        <text>6-trans-leukotriene B4 + NADP(+) = 12-oxo-(5S)-hydroxy-(6E,8E,10E,14Z)-eicosatetraenoate + NADPH + H(+)</text>
        <dbReference type="Rhea" id="RHEA:51204"/>
        <dbReference type="ChEBI" id="CHEBI:15378"/>
        <dbReference type="ChEBI" id="CHEBI:57783"/>
        <dbReference type="ChEBI" id="CHEBI:58349"/>
        <dbReference type="ChEBI" id="CHEBI:90723"/>
        <dbReference type="ChEBI" id="CHEBI:133974"/>
    </reaction>
    <physiologicalReaction direction="left-to-right" evidence="30">
        <dbReference type="Rhea" id="RHEA:51205"/>
    </physiologicalReaction>
</comment>
<keyword evidence="10" id="KW-0276">Fatty acid metabolism</keyword>
<comment type="catalytic activity">
    <reaction evidence="33">
        <text>an n-alkanal + NADP(+) = an alk-2-enal + NADPH + H(+)</text>
        <dbReference type="Rhea" id="RHEA:13737"/>
        <dbReference type="ChEBI" id="CHEBI:12834"/>
        <dbReference type="ChEBI" id="CHEBI:13757"/>
        <dbReference type="ChEBI" id="CHEBI:15378"/>
        <dbReference type="ChEBI" id="CHEBI:57783"/>
        <dbReference type="ChEBI" id="CHEBI:58349"/>
        <dbReference type="EC" id="1.3.1.74"/>
    </reaction>
    <physiologicalReaction direction="right-to-left" evidence="33">
        <dbReference type="Rhea" id="RHEA:13739"/>
    </physiologicalReaction>
</comment>
<evidence type="ECO:0000256" key="19">
    <source>
        <dbReference type="ARBA" id="ARBA00033119"/>
    </source>
</evidence>
<dbReference type="InterPro" id="IPR020843">
    <property type="entry name" value="ER"/>
</dbReference>
<evidence type="ECO:0000256" key="27">
    <source>
        <dbReference type="ARBA" id="ARBA00048290"/>
    </source>
</evidence>